<dbReference type="KEGG" id="fad:CDH04_08775"/>
<dbReference type="EMBL" id="CP043424">
    <property type="protein sequence ID" value="QIW12729.1"/>
    <property type="molecule type" value="Genomic_DNA"/>
</dbReference>
<organism evidence="3 5">
    <name type="scientific">Francisella adeliensis</name>
    <dbReference type="NCBI Taxonomy" id="2007306"/>
    <lineage>
        <taxon>Bacteria</taxon>
        <taxon>Pseudomonadati</taxon>
        <taxon>Pseudomonadota</taxon>
        <taxon>Gammaproteobacteria</taxon>
        <taxon>Thiotrichales</taxon>
        <taxon>Francisellaceae</taxon>
        <taxon>Francisella</taxon>
    </lineage>
</organism>
<dbReference type="InterPro" id="IPR050768">
    <property type="entry name" value="UPF0353/GerABKA_families"/>
</dbReference>
<feature type="transmembrane region" description="Helical" evidence="1">
    <location>
        <begin position="12"/>
        <end position="29"/>
    </location>
</feature>
<evidence type="ECO:0000256" key="1">
    <source>
        <dbReference type="SAM" id="Phobius"/>
    </source>
</evidence>
<feature type="domain" description="VWFA" evidence="2">
    <location>
        <begin position="99"/>
        <end position="294"/>
    </location>
</feature>
<dbReference type="SUPFAM" id="SSF53300">
    <property type="entry name" value="vWA-like"/>
    <property type="match status" value="1"/>
</dbReference>
<dbReference type="Pfam" id="PF00092">
    <property type="entry name" value="VWA"/>
    <property type="match status" value="1"/>
</dbReference>
<protein>
    <submittedName>
        <fullName evidence="4">VWA domain-containing protein</fullName>
    </submittedName>
</protein>
<dbReference type="Proteomes" id="UP000251120">
    <property type="component" value="Chromosome"/>
</dbReference>
<sequence length="342" mass="37970">MDKESFMINIEYPWVFILLILPLVFYWIIPRAKADKQAALKTPFFKQIQSQLPTSLESNFKRANYFKYLLATIWVLIIISGSGLQWLGKPMSLPQTGRDLMMAIDLSGSMAIEDMKKADGKSESRFDLVMRVANEFLDTRKGDRVGLVLFGTKAYLQTPLTFDIPTVKKILNDSSIALPGPQTAIGDAIGLSVKKLMQYPSDSKALVLLTDGENNSGTLKPLQAAEIAKKTGIKIYTIGLGGGQMVVNTAFGQRLVNTSEDLDTSVLEQIAKMTGGKFFRAQNSSDLQKVYEDIDKLEPTESDKTVVRPITYLYPWTLGGALVISYIIALLWLNRRSANSHG</sequence>
<accession>A0A2Z4Y018</accession>
<evidence type="ECO:0000313" key="3">
    <source>
        <dbReference type="EMBL" id="AXA34481.1"/>
    </source>
</evidence>
<keyword evidence="1" id="KW-0472">Membrane</keyword>
<reference evidence="4 6" key="2">
    <citation type="submission" date="2019-08" db="EMBL/GenBank/DDBJ databases">
        <title>Complete genome sequences of Francisella adeliensis (FSC1325 and FSC1326).</title>
        <authorList>
            <person name="Ohrman C."/>
            <person name="Uneklint I."/>
            <person name="Vallesi A."/>
            <person name="Karlsson L."/>
            <person name="Sjodin A."/>
        </authorList>
    </citation>
    <scope>NUCLEOTIDE SEQUENCE [LARGE SCALE GENOMIC DNA]</scope>
    <source>
        <strain evidence="4 6">FSC1325</strain>
    </source>
</reference>
<dbReference type="AlphaFoldDB" id="A0A2Z4Y018"/>
<feature type="transmembrane region" description="Helical" evidence="1">
    <location>
        <begin position="68"/>
        <end position="88"/>
    </location>
</feature>
<dbReference type="InterPro" id="IPR002035">
    <property type="entry name" value="VWF_A"/>
</dbReference>
<evidence type="ECO:0000313" key="6">
    <source>
        <dbReference type="Proteomes" id="UP000681131"/>
    </source>
</evidence>
<dbReference type="InterPro" id="IPR036465">
    <property type="entry name" value="vWFA_dom_sf"/>
</dbReference>
<keyword evidence="6" id="KW-1185">Reference proteome</keyword>
<reference evidence="3 5" key="1">
    <citation type="submission" date="2017-06" db="EMBL/GenBank/DDBJ databases">
        <title>Complete genome of Francisella adeliensis.</title>
        <authorList>
            <person name="Vallesi A."/>
            <person name="Sjodin A."/>
        </authorList>
    </citation>
    <scope>NUCLEOTIDE SEQUENCE [LARGE SCALE GENOMIC DNA]</scope>
    <source>
        <strain evidence="3 5">FDC440</strain>
    </source>
</reference>
<proteinExistence type="predicted"/>
<dbReference type="PANTHER" id="PTHR22550:SF18">
    <property type="entry name" value="VWFA DOMAIN-CONTAINING PROTEIN"/>
    <property type="match status" value="1"/>
</dbReference>
<gene>
    <name evidence="3" type="ORF">CDH04_08775</name>
    <name evidence="4" type="ORF">FZC43_08780</name>
</gene>
<dbReference type="PANTHER" id="PTHR22550">
    <property type="entry name" value="SPORE GERMINATION PROTEIN"/>
    <property type="match status" value="1"/>
</dbReference>
<evidence type="ECO:0000313" key="4">
    <source>
        <dbReference type="EMBL" id="QIW12729.1"/>
    </source>
</evidence>
<name>A0A2Z4Y018_9GAMM</name>
<dbReference type="Proteomes" id="UP000681131">
    <property type="component" value="Chromosome"/>
</dbReference>
<dbReference type="PROSITE" id="PS50234">
    <property type="entry name" value="VWFA"/>
    <property type="match status" value="1"/>
</dbReference>
<evidence type="ECO:0000259" key="2">
    <source>
        <dbReference type="PROSITE" id="PS50234"/>
    </source>
</evidence>
<evidence type="ECO:0000313" key="5">
    <source>
        <dbReference type="Proteomes" id="UP000251120"/>
    </source>
</evidence>
<keyword evidence="1" id="KW-1133">Transmembrane helix</keyword>
<dbReference type="SMART" id="SM00327">
    <property type="entry name" value="VWA"/>
    <property type="match status" value="1"/>
</dbReference>
<dbReference type="Gene3D" id="3.40.50.410">
    <property type="entry name" value="von Willebrand factor, type A domain"/>
    <property type="match status" value="1"/>
</dbReference>
<dbReference type="EMBL" id="CP021781">
    <property type="protein sequence ID" value="AXA34481.1"/>
    <property type="molecule type" value="Genomic_DNA"/>
</dbReference>
<feature type="transmembrane region" description="Helical" evidence="1">
    <location>
        <begin position="312"/>
        <end position="333"/>
    </location>
</feature>
<keyword evidence="1" id="KW-0812">Transmembrane</keyword>
<dbReference type="OrthoDB" id="6206554at2"/>